<evidence type="ECO:0000259" key="1">
    <source>
        <dbReference type="Pfam" id="PF01978"/>
    </source>
</evidence>
<sequence>MLETQLKQLGFNKNEAKVYLALFDLGKVKAGQIIENTGLHRNLVYTALDDLVEKNLVSKVDQNGVAIFSVNSLQSLQAMITEKANIVSEVISELKKKHEEQPRDIMVYEGDEGIKRSRNRALLYDPGDTLYVIGSKASSTPEMEKYWRRFHLKRINKKIGLKILFERGVNSEYLDWRNQLSLSTAKYLPIDIDMPVWFATIKDYLEIGIPGENPLTFGLRNKEAASAIHNFFEYFWNQQVMVESGIDSLKKAIYEMLDELHAGEMYDVLGASAGDENSPVQKLYDQFHADRIKKGVVTNMLVYRESYERIKKRFADCGDPEAKVSNLKSYTSAPNTPMQINMFHNKAFIILYGETPTVLRFEKKEMYDGFKKYFDELWDQESQILYGPEAVRDIWLESLACGGIKFIGGRGYFADRYPKMFAEIEAKARKIKNLKWQNVVDVSAAHHHINNLPWMEARYTNIVSKNPNVIWLWSNKVAVINWTEKDPVIFLSTNKYLVQSYHDYFDELWNKK</sequence>
<name>A0A0G1PLN5_9BACT</name>
<evidence type="ECO:0000313" key="2">
    <source>
        <dbReference type="EMBL" id="KKU06333.1"/>
    </source>
</evidence>
<dbReference type="PANTHER" id="PTHR34293:SF1">
    <property type="entry name" value="HTH-TYPE TRANSCRIPTIONAL REGULATOR TRMBL2"/>
    <property type="match status" value="1"/>
</dbReference>
<dbReference type="Gene3D" id="1.10.10.10">
    <property type="entry name" value="Winged helix-like DNA-binding domain superfamily/Winged helix DNA-binding domain"/>
    <property type="match status" value="1"/>
</dbReference>
<dbReference type="InterPro" id="IPR002831">
    <property type="entry name" value="Tscrpt_reg_TrmB_N"/>
</dbReference>
<gene>
    <name evidence="2" type="ORF">UX10_C0035G0004</name>
</gene>
<proteinExistence type="predicted"/>
<reference evidence="2 3" key="1">
    <citation type="journal article" date="2015" name="Nature">
        <title>rRNA introns, odd ribosomes, and small enigmatic genomes across a large radiation of phyla.</title>
        <authorList>
            <person name="Brown C.T."/>
            <person name="Hug L.A."/>
            <person name="Thomas B.C."/>
            <person name="Sharon I."/>
            <person name="Castelle C.J."/>
            <person name="Singh A."/>
            <person name="Wilkins M.J."/>
            <person name="Williams K.H."/>
            <person name="Banfield J.F."/>
        </authorList>
    </citation>
    <scope>NUCLEOTIDE SEQUENCE [LARGE SCALE GENOMIC DNA]</scope>
</reference>
<dbReference type="PANTHER" id="PTHR34293">
    <property type="entry name" value="HTH-TYPE TRANSCRIPTIONAL REGULATOR TRMBL2"/>
    <property type="match status" value="1"/>
</dbReference>
<organism evidence="2 3">
    <name type="scientific">Candidatus Magasanikbacteria bacterium GW2011_GWA2_45_39</name>
    <dbReference type="NCBI Taxonomy" id="1619041"/>
    <lineage>
        <taxon>Bacteria</taxon>
        <taxon>Candidatus Magasanikiibacteriota</taxon>
    </lineage>
</organism>
<dbReference type="InterPro" id="IPR051797">
    <property type="entry name" value="TrmB-like"/>
</dbReference>
<dbReference type="EMBL" id="LCKX01000035">
    <property type="protein sequence ID" value="KKU06333.1"/>
    <property type="molecule type" value="Genomic_DNA"/>
</dbReference>
<dbReference type="InterPro" id="IPR036388">
    <property type="entry name" value="WH-like_DNA-bd_sf"/>
</dbReference>
<protein>
    <recommendedName>
        <fullName evidence="1">Transcription regulator TrmB N-terminal domain-containing protein</fullName>
    </recommendedName>
</protein>
<dbReference type="Pfam" id="PF01978">
    <property type="entry name" value="TrmB"/>
    <property type="match status" value="1"/>
</dbReference>
<evidence type="ECO:0000313" key="3">
    <source>
        <dbReference type="Proteomes" id="UP000033999"/>
    </source>
</evidence>
<dbReference type="Proteomes" id="UP000033999">
    <property type="component" value="Unassembled WGS sequence"/>
</dbReference>
<dbReference type="SUPFAM" id="SSF46785">
    <property type="entry name" value="Winged helix' DNA-binding domain"/>
    <property type="match status" value="1"/>
</dbReference>
<feature type="domain" description="Transcription regulator TrmB N-terminal" evidence="1">
    <location>
        <begin position="6"/>
        <end position="63"/>
    </location>
</feature>
<comment type="caution">
    <text evidence="2">The sequence shown here is derived from an EMBL/GenBank/DDBJ whole genome shotgun (WGS) entry which is preliminary data.</text>
</comment>
<accession>A0A0G1PLN5</accession>
<dbReference type="InterPro" id="IPR036390">
    <property type="entry name" value="WH_DNA-bd_sf"/>
</dbReference>
<dbReference type="AlphaFoldDB" id="A0A0G1PLN5"/>